<gene>
    <name evidence="3" type="ORF">POF45_21330</name>
</gene>
<comment type="caution">
    <text evidence="3">The sequence shown here is derived from an EMBL/GenBank/DDBJ whole genome shotgun (WGS) entry which is preliminary data.</text>
</comment>
<evidence type="ECO:0000256" key="2">
    <source>
        <dbReference type="ARBA" id="ARBA00023025"/>
    </source>
</evidence>
<dbReference type="InterPro" id="IPR035900">
    <property type="entry name" value="Colicin_E_sf"/>
</dbReference>
<dbReference type="EMBL" id="JARBWL010000002">
    <property type="protein sequence ID" value="MDI2593948.1"/>
    <property type="molecule type" value="Genomic_DNA"/>
</dbReference>
<evidence type="ECO:0000313" key="3">
    <source>
        <dbReference type="EMBL" id="MDI2593948.1"/>
    </source>
</evidence>
<organism evidence="3 4">
    <name type="scientific">Pseudomonas fungipugnans</name>
    <dbReference type="NCBI Taxonomy" id="3024217"/>
    <lineage>
        <taxon>Bacteria</taxon>
        <taxon>Pseudomonadati</taxon>
        <taxon>Pseudomonadota</taxon>
        <taxon>Gammaproteobacteria</taxon>
        <taxon>Pseudomonadales</taxon>
        <taxon>Pseudomonadaceae</taxon>
        <taxon>Pseudomonas</taxon>
    </lineage>
</organism>
<keyword evidence="2" id="KW-0079">Bacteriocin immunity</keyword>
<dbReference type="InterPro" id="IPR000290">
    <property type="entry name" value="Colicin_pyocin"/>
</dbReference>
<dbReference type="Pfam" id="PF01320">
    <property type="entry name" value="Colicin_Pyocin"/>
    <property type="match status" value="1"/>
</dbReference>
<accession>A0ABT6QSR8</accession>
<name>A0ABT6QSR8_9PSED</name>
<dbReference type="RefSeq" id="WP_282316661.1">
    <property type="nucleotide sequence ID" value="NZ_JARBWL010000002.1"/>
</dbReference>
<dbReference type="Gene3D" id="1.10.1200.20">
    <property type="entry name" value="Colicin E immunity protein"/>
    <property type="match status" value="1"/>
</dbReference>
<keyword evidence="4" id="KW-1185">Reference proteome</keyword>
<dbReference type="Proteomes" id="UP001159100">
    <property type="component" value="Unassembled WGS sequence"/>
</dbReference>
<evidence type="ECO:0000313" key="4">
    <source>
        <dbReference type="Proteomes" id="UP001159100"/>
    </source>
</evidence>
<sequence length="82" mass="9324">MSQLISEMSEEEFLGFVRKIYQSEYVTEEQQIDAVLEFRRLSEHPSGSDLLYFPDPGKDGPEAVVAEVKSWRAANGKPGFKQ</sequence>
<dbReference type="SUPFAM" id="SSF47345">
    <property type="entry name" value="Colicin E immunity proteins"/>
    <property type="match status" value="1"/>
</dbReference>
<dbReference type="CDD" id="cd16363">
    <property type="entry name" value="Col_Im_like"/>
    <property type="match status" value="1"/>
</dbReference>
<protein>
    <submittedName>
        <fullName evidence="3">Bacteriocin immunity protein</fullName>
    </submittedName>
</protein>
<proteinExistence type="inferred from homology"/>
<comment type="similarity">
    <text evidence="1">Belongs to the colicins ColE2/ColE8/ColE9 and pyocins S1/S2 family.</text>
</comment>
<reference evidence="3 4" key="1">
    <citation type="submission" date="2023-02" db="EMBL/GenBank/DDBJ databases">
        <title>Pseudomonas chrutzelriedensis sp. nov., a potently antifungal strain isolated from moss.</title>
        <authorList>
            <person name="Schnyder A."/>
            <person name="Kalawong R."/>
            <person name="Eberl L."/>
            <person name="Agnoli K."/>
        </authorList>
    </citation>
    <scope>NUCLEOTIDE SEQUENCE [LARGE SCALE GENOMIC DNA]</scope>
    <source>
        <strain evidence="3 4">681</strain>
    </source>
</reference>
<dbReference type="PRINTS" id="PR01299">
    <property type="entry name" value="PYOCIN"/>
</dbReference>
<evidence type="ECO:0000256" key="1">
    <source>
        <dbReference type="ARBA" id="ARBA00009346"/>
    </source>
</evidence>